<evidence type="ECO:0000259" key="3">
    <source>
        <dbReference type="PROSITE" id="PS50892"/>
    </source>
</evidence>
<dbReference type="Gene3D" id="1.20.5.110">
    <property type="match status" value="1"/>
</dbReference>
<proteinExistence type="predicted"/>
<evidence type="ECO:0000313" key="4">
    <source>
        <dbReference type="EMBL" id="KAJ3437771.1"/>
    </source>
</evidence>
<keyword evidence="7" id="KW-1185">Reference proteome</keyword>
<comment type="caution">
    <text evidence="4">The sequence shown here is derived from an EMBL/GenBank/DDBJ whole genome shotgun (WGS) entry which is preliminary data.</text>
</comment>
<dbReference type="InterPro" id="IPR016444">
    <property type="entry name" value="Synaptobrevin/VAMP"/>
</dbReference>
<evidence type="ECO:0000313" key="6">
    <source>
        <dbReference type="Proteomes" id="UP001146793"/>
    </source>
</evidence>
<keyword evidence="2" id="KW-1133">Transmembrane helix</keyword>
<gene>
    <name evidence="4" type="ORF">M0812_16940</name>
    <name evidence="5" type="ORF">M0813_01679</name>
</gene>
<keyword evidence="2" id="KW-0812">Transmembrane</keyword>
<dbReference type="EMBL" id="JANTQA010000033">
    <property type="protein sequence ID" value="KAJ3437771.1"/>
    <property type="molecule type" value="Genomic_DNA"/>
</dbReference>
<dbReference type="PRINTS" id="PR00219">
    <property type="entry name" value="SYNAPTOBREVN"/>
</dbReference>
<dbReference type="GO" id="GO:0016020">
    <property type="term" value="C:membrane"/>
    <property type="evidence" value="ECO:0007669"/>
    <property type="project" value="InterPro"/>
</dbReference>
<evidence type="ECO:0000256" key="2">
    <source>
        <dbReference type="SAM" id="Phobius"/>
    </source>
</evidence>
<dbReference type="SUPFAM" id="SSF58038">
    <property type="entry name" value="SNARE fusion complex"/>
    <property type="match status" value="1"/>
</dbReference>
<reference evidence="5" key="1">
    <citation type="submission" date="2022-08" db="EMBL/GenBank/DDBJ databases">
        <title>Novel sulfate-reducing endosymbionts in the free-living metamonad Anaeramoeba.</title>
        <authorList>
            <person name="Jerlstrom-Hultqvist J."/>
            <person name="Cepicka I."/>
            <person name="Gallot-Lavallee L."/>
            <person name="Salas-Leiva D."/>
            <person name="Curtis B.A."/>
            <person name="Zahonova K."/>
            <person name="Pipaliya S."/>
            <person name="Dacks J."/>
            <person name="Roger A.J."/>
        </authorList>
    </citation>
    <scope>NUCLEOTIDE SEQUENCE</scope>
    <source>
        <strain evidence="5">Schooner1</strain>
    </source>
</reference>
<dbReference type="Proteomes" id="UP001150062">
    <property type="component" value="Unassembled WGS sequence"/>
</dbReference>
<dbReference type="EMBL" id="JAOAOG010000102">
    <property type="protein sequence ID" value="KAJ6249081.1"/>
    <property type="molecule type" value="Genomic_DNA"/>
</dbReference>
<evidence type="ECO:0000313" key="5">
    <source>
        <dbReference type="EMBL" id="KAJ6249081.1"/>
    </source>
</evidence>
<sequence length="95" mass="11166">MSKSQKIQKIEREIEDTKDVMTKNLDKVIDRGNMLDNLDEQSSLLDTYSSTFKKKAVSQRRKHQRRNWKLICLIFLLIVIVVAAIVVPLLYKYVL</sequence>
<dbReference type="CDD" id="cd15843">
    <property type="entry name" value="R-SNARE"/>
    <property type="match status" value="1"/>
</dbReference>
<dbReference type="AlphaFoldDB" id="A0AAV7Z9V9"/>
<dbReference type="Pfam" id="PF00957">
    <property type="entry name" value="Synaptobrevin"/>
    <property type="match status" value="1"/>
</dbReference>
<reference evidence="4" key="2">
    <citation type="submission" date="2022-08" db="EMBL/GenBank/DDBJ databases">
        <title>Novel sulphate-reducing endosymbionts in the free-living metamonad Anaeramoeba.</title>
        <authorList>
            <person name="Jerlstrom-Hultqvist J."/>
            <person name="Cepicka I."/>
            <person name="Gallot-Lavallee L."/>
            <person name="Salas-Leiva D."/>
            <person name="Curtis B.A."/>
            <person name="Zahonova K."/>
            <person name="Pipaliya S."/>
            <person name="Dacks J."/>
            <person name="Roger A.J."/>
        </authorList>
    </citation>
    <scope>NUCLEOTIDE SEQUENCE</scope>
    <source>
        <strain evidence="4">Busselton2</strain>
    </source>
</reference>
<keyword evidence="2" id="KW-0472">Membrane</keyword>
<dbReference type="PANTHER" id="PTHR45701">
    <property type="entry name" value="SYNAPTOBREVIN FAMILY MEMBER"/>
    <property type="match status" value="1"/>
</dbReference>
<protein>
    <submittedName>
        <fullName evidence="4">Vamp (Vesicle associated membrane protein)</fullName>
    </submittedName>
</protein>
<feature type="domain" description="V-SNARE coiled-coil homology" evidence="3">
    <location>
        <begin position="6"/>
        <end position="66"/>
    </location>
</feature>
<keyword evidence="1" id="KW-0175">Coiled coil</keyword>
<dbReference type="Proteomes" id="UP001146793">
    <property type="component" value="Unassembled WGS sequence"/>
</dbReference>
<dbReference type="PROSITE" id="PS50892">
    <property type="entry name" value="V_SNARE"/>
    <property type="match status" value="1"/>
</dbReference>
<dbReference type="InterPro" id="IPR001388">
    <property type="entry name" value="Synaptobrevin-like"/>
</dbReference>
<feature type="transmembrane region" description="Helical" evidence="2">
    <location>
        <begin position="70"/>
        <end position="91"/>
    </location>
</feature>
<organism evidence="4 6">
    <name type="scientific">Anaeramoeba flamelloides</name>
    <dbReference type="NCBI Taxonomy" id="1746091"/>
    <lineage>
        <taxon>Eukaryota</taxon>
        <taxon>Metamonada</taxon>
        <taxon>Anaeramoebidae</taxon>
        <taxon>Anaeramoeba</taxon>
    </lineage>
</organism>
<evidence type="ECO:0000313" key="7">
    <source>
        <dbReference type="Proteomes" id="UP001150062"/>
    </source>
</evidence>
<name>A0AAV7Z9V9_9EUKA</name>
<evidence type="ECO:0000256" key="1">
    <source>
        <dbReference type="PROSITE-ProRule" id="PRU00290"/>
    </source>
</evidence>
<dbReference type="InterPro" id="IPR042855">
    <property type="entry name" value="V_SNARE_CC"/>
</dbReference>
<dbReference type="GO" id="GO:0016192">
    <property type="term" value="P:vesicle-mediated transport"/>
    <property type="evidence" value="ECO:0007669"/>
    <property type="project" value="InterPro"/>
</dbReference>
<accession>A0AAV7Z9V9</accession>